<keyword evidence="3" id="KW-1185">Reference proteome</keyword>
<evidence type="ECO:0000256" key="1">
    <source>
        <dbReference type="SAM" id="MobiDB-lite"/>
    </source>
</evidence>
<comment type="caution">
    <text evidence="2">The sequence shown here is derived from an EMBL/GenBank/DDBJ whole genome shotgun (WGS) entry which is preliminary data.</text>
</comment>
<dbReference type="Gene3D" id="3.10.450.50">
    <property type="match status" value="1"/>
</dbReference>
<proteinExistence type="predicted"/>
<sequence>MTLKDYSVPLSTEPGKSPTAKNKAAHQSSDDSFNSGRINANSLYYSPKIHVYGVERDDQVLGLDAYLDTIKEFRCSFSNLKIQNSPYIELIGSGDWTATVSRLSGKHTGTLKVPGYVLTAPIPASGKALMSCTTPLLDGKKG</sequence>
<dbReference type="OrthoDB" id="5398185at2759"/>
<dbReference type="Pfam" id="PF07366">
    <property type="entry name" value="SnoaL"/>
    <property type="match status" value="1"/>
</dbReference>
<dbReference type="Proteomes" id="UP000050424">
    <property type="component" value="Unassembled WGS sequence"/>
</dbReference>
<evidence type="ECO:0000313" key="2">
    <source>
        <dbReference type="EMBL" id="KPM44971.1"/>
    </source>
</evidence>
<dbReference type="AlphaFoldDB" id="A0A0P7BWQ3"/>
<gene>
    <name evidence="2" type="ORF">AK830_g1605</name>
</gene>
<dbReference type="EMBL" id="LKCW01000013">
    <property type="protein sequence ID" value="KPM44971.1"/>
    <property type="molecule type" value="Genomic_DNA"/>
</dbReference>
<organism evidence="2 3">
    <name type="scientific">Neonectria ditissima</name>
    <dbReference type="NCBI Taxonomy" id="78410"/>
    <lineage>
        <taxon>Eukaryota</taxon>
        <taxon>Fungi</taxon>
        <taxon>Dikarya</taxon>
        <taxon>Ascomycota</taxon>
        <taxon>Pezizomycotina</taxon>
        <taxon>Sordariomycetes</taxon>
        <taxon>Hypocreomycetidae</taxon>
        <taxon>Hypocreales</taxon>
        <taxon>Nectriaceae</taxon>
        <taxon>Neonectria</taxon>
    </lineage>
</organism>
<dbReference type="GO" id="GO:0030638">
    <property type="term" value="P:polyketide metabolic process"/>
    <property type="evidence" value="ECO:0007669"/>
    <property type="project" value="InterPro"/>
</dbReference>
<feature type="region of interest" description="Disordered" evidence="1">
    <location>
        <begin position="1"/>
        <end position="36"/>
    </location>
</feature>
<dbReference type="SUPFAM" id="SSF54427">
    <property type="entry name" value="NTF2-like"/>
    <property type="match status" value="1"/>
</dbReference>
<feature type="compositionally biased region" description="Polar residues" evidence="1">
    <location>
        <begin position="25"/>
        <end position="36"/>
    </location>
</feature>
<name>A0A0P7BWQ3_9HYPO</name>
<evidence type="ECO:0000313" key="3">
    <source>
        <dbReference type="Proteomes" id="UP000050424"/>
    </source>
</evidence>
<protein>
    <submittedName>
        <fullName evidence="2">Uncharacterized protein</fullName>
    </submittedName>
</protein>
<reference evidence="2 3" key="1">
    <citation type="submission" date="2015-09" db="EMBL/GenBank/DDBJ databases">
        <title>Draft genome of a European isolate of the apple canker pathogen Neonectria ditissima.</title>
        <authorList>
            <person name="Gomez-Cortecero A."/>
            <person name="Harrison R.J."/>
            <person name="Armitage A.D."/>
        </authorList>
    </citation>
    <scope>NUCLEOTIDE SEQUENCE [LARGE SCALE GENOMIC DNA]</scope>
    <source>
        <strain evidence="2 3">R09/05</strain>
    </source>
</reference>
<dbReference type="InterPro" id="IPR009959">
    <property type="entry name" value="Cyclase_SnoaL-like"/>
</dbReference>
<dbReference type="InterPro" id="IPR032710">
    <property type="entry name" value="NTF2-like_dom_sf"/>
</dbReference>
<accession>A0A0P7BWQ3</accession>